<protein>
    <submittedName>
        <fullName evidence="2">Transposase</fullName>
    </submittedName>
</protein>
<dbReference type="InterPro" id="IPR002686">
    <property type="entry name" value="Transposase_17"/>
</dbReference>
<evidence type="ECO:0000313" key="2">
    <source>
        <dbReference type="EMBL" id="GAW95973.1"/>
    </source>
</evidence>
<dbReference type="Proteomes" id="UP000197068">
    <property type="component" value="Unassembled WGS sequence"/>
</dbReference>
<proteinExistence type="predicted"/>
<sequence length="324" mass="37182">MTTARKQLISLADTPYYHCISRCVRRAFLCGEDKNTGQNFDHRRGWVEDKLLSLSQIFSIDVCAYAVMSNHTHIVLFVDEATAKSWTTSEVLQRWHQLFKGTLITQQYCRGEEIPDYLMTSLLETVAVYRNRLMDISWFMRLLNQSIAIQANLEDNCTGHFWEGRFKSQALLDEAALAACMAYVDLNPVRAKIAKTPETSEYTSVKQRVISAKKGKQPTRLLPFVGNPRKEMPTGIPFELKDYLELIELTGRCLREDKAGYIKENQPTLLTRLNISPENWLTLSKGFRKLFHGAVGHSDVLTEYCEHQGLKRRTNFTCCDKLLA</sequence>
<evidence type="ECO:0000313" key="3">
    <source>
        <dbReference type="Proteomes" id="UP000197068"/>
    </source>
</evidence>
<accession>A0ABQ0MUB7</accession>
<dbReference type="EMBL" id="BDQM01000010">
    <property type="protein sequence ID" value="GAW95973.1"/>
    <property type="molecule type" value="Genomic_DNA"/>
</dbReference>
<gene>
    <name evidence="2" type="ORF">MTCD1_01579</name>
</gene>
<dbReference type="Gene3D" id="3.30.70.1290">
    <property type="entry name" value="Transposase IS200-like"/>
    <property type="match status" value="1"/>
</dbReference>
<evidence type="ECO:0000259" key="1">
    <source>
        <dbReference type="SMART" id="SM01321"/>
    </source>
</evidence>
<dbReference type="SUPFAM" id="SSF143422">
    <property type="entry name" value="Transposase IS200-like"/>
    <property type="match status" value="1"/>
</dbReference>
<comment type="caution">
    <text evidence="2">The sequence shown here is derived from an EMBL/GenBank/DDBJ whole genome shotgun (WGS) entry which is preliminary data.</text>
</comment>
<dbReference type="InterPro" id="IPR036515">
    <property type="entry name" value="Transposase_17_sf"/>
</dbReference>
<reference evidence="2 3" key="1">
    <citation type="submission" date="2017-06" db="EMBL/GenBank/DDBJ databases">
        <title>Whole Genome Sequences of Colwellia marinimaniae MTCD1.</title>
        <authorList>
            <person name="Kusumoto H."/>
            <person name="Inoue M."/>
            <person name="Tanikawa K."/>
            <person name="Maeji H."/>
            <person name="Cameron J.H."/>
            <person name="Bartlett D.H."/>
        </authorList>
    </citation>
    <scope>NUCLEOTIDE SEQUENCE [LARGE SCALE GENOMIC DNA]</scope>
    <source>
        <strain evidence="2 3">MTCD1</strain>
    </source>
</reference>
<name>A0ABQ0MUB7_9GAMM</name>
<dbReference type="PANTHER" id="PTHR34322:SF2">
    <property type="entry name" value="TRANSPOSASE IS200-LIKE DOMAIN-CONTAINING PROTEIN"/>
    <property type="match status" value="1"/>
</dbReference>
<dbReference type="PANTHER" id="PTHR34322">
    <property type="entry name" value="TRANSPOSASE, Y1_TNP DOMAIN-CONTAINING"/>
    <property type="match status" value="1"/>
</dbReference>
<keyword evidence="3" id="KW-1185">Reference proteome</keyword>
<organism evidence="2 3">
    <name type="scientific">Colwellia marinimaniae</name>
    <dbReference type="NCBI Taxonomy" id="1513592"/>
    <lineage>
        <taxon>Bacteria</taxon>
        <taxon>Pseudomonadati</taxon>
        <taxon>Pseudomonadota</taxon>
        <taxon>Gammaproteobacteria</taxon>
        <taxon>Alteromonadales</taxon>
        <taxon>Colwelliaceae</taxon>
        <taxon>Colwellia</taxon>
    </lineage>
</organism>
<dbReference type="SMART" id="SM01321">
    <property type="entry name" value="Y1_Tnp"/>
    <property type="match status" value="1"/>
</dbReference>
<dbReference type="RefSeq" id="WP_057181471.1">
    <property type="nucleotide sequence ID" value="NZ_BDQM01000010.1"/>
</dbReference>
<feature type="domain" description="Transposase IS200-like" evidence="1">
    <location>
        <begin position="12"/>
        <end position="187"/>
    </location>
</feature>